<gene>
    <name evidence="2" type="ORF">BRPE64_DCDS08140</name>
</gene>
<reference evidence="2 3" key="2">
    <citation type="journal article" date="2018" name="Int. J. Syst. Evol. Microbiol.">
        <title>Burkholderia insecticola sp. nov., a gut symbiotic bacterium of the bean bug Riptortus pedestris.</title>
        <authorList>
            <person name="Takeshita K."/>
            <person name="Tamaki H."/>
            <person name="Ohbayashi T."/>
            <person name="Meng X.-Y."/>
            <person name="Sone T."/>
            <person name="Mitani Y."/>
            <person name="Peeters C."/>
            <person name="Kikuchi Y."/>
            <person name="Vandamme P."/>
        </authorList>
    </citation>
    <scope>NUCLEOTIDE SEQUENCE [LARGE SCALE GENOMIC DNA]</scope>
    <source>
        <strain evidence="2">RPE64</strain>
        <plasmid evidence="2 3">p1</plasmid>
    </source>
</reference>
<protein>
    <submittedName>
        <fullName evidence="2">Uncharacterized protein</fullName>
    </submittedName>
</protein>
<proteinExistence type="predicted"/>
<accession>R4X0P3</accession>
<dbReference type="HOGENOM" id="CLU_2380658_0_0_4"/>
<sequence>MSNDYMSNFGWNGRCKSGRRCPDRPGGLYVSMSLCLYISMTTLSANSTMLASFPGACVRRGRFKRNSAFTSMSRHSNLAPLADKSPPFMYRLAD</sequence>
<evidence type="ECO:0000313" key="3">
    <source>
        <dbReference type="Proteomes" id="UP000013966"/>
    </source>
</evidence>
<dbReference type="KEGG" id="buo:BRPE64_DCDS08140"/>
<feature type="transmembrane region" description="Helical" evidence="1">
    <location>
        <begin position="36"/>
        <end position="58"/>
    </location>
</feature>
<dbReference type="PATRIC" id="fig|758793.3.peg.5958"/>
<keyword evidence="1" id="KW-1133">Transmembrane helix</keyword>
<dbReference type="EMBL" id="AP013061">
    <property type="protein sequence ID" value="BAN27750.1"/>
    <property type="molecule type" value="Genomic_DNA"/>
</dbReference>
<geneLocation type="plasmid" evidence="2 3">
    <name>p1</name>
</geneLocation>
<dbReference type="Proteomes" id="UP000013966">
    <property type="component" value="Plasmid p1"/>
</dbReference>
<name>R4X0P3_9BURK</name>
<keyword evidence="1" id="KW-0812">Transmembrane</keyword>
<keyword evidence="3" id="KW-1185">Reference proteome</keyword>
<keyword evidence="1" id="KW-0472">Membrane</keyword>
<dbReference type="AlphaFoldDB" id="R4X0P3"/>
<reference evidence="2 3" key="1">
    <citation type="journal article" date="2013" name="Genome Announc.">
        <title>Complete Genome Sequence of Burkholderia sp. Strain RPE64, Bacterial Symbiont of the Bean Bug Riptortus pedestris.</title>
        <authorList>
            <person name="Shibata T.F."/>
            <person name="Maeda T."/>
            <person name="Nikoh N."/>
            <person name="Yamaguchi K."/>
            <person name="Oshima K."/>
            <person name="Hattori M."/>
            <person name="Nishiyama T."/>
            <person name="Hasebe M."/>
            <person name="Fukatsu T."/>
            <person name="Kikuchi Y."/>
            <person name="Shigenobu S."/>
        </authorList>
    </citation>
    <scope>NUCLEOTIDE SEQUENCE [LARGE SCALE GENOMIC DNA]</scope>
    <source>
        <plasmid evidence="2 3">p1</plasmid>
    </source>
</reference>
<evidence type="ECO:0000313" key="2">
    <source>
        <dbReference type="EMBL" id="BAN27750.1"/>
    </source>
</evidence>
<organism evidence="2 3">
    <name type="scientific">Caballeronia insecticola</name>
    <dbReference type="NCBI Taxonomy" id="758793"/>
    <lineage>
        <taxon>Bacteria</taxon>
        <taxon>Pseudomonadati</taxon>
        <taxon>Pseudomonadota</taxon>
        <taxon>Betaproteobacteria</taxon>
        <taxon>Burkholderiales</taxon>
        <taxon>Burkholderiaceae</taxon>
        <taxon>Caballeronia</taxon>
    </lineage>
</organism>
<evidence type="ECO:0000256" key="1">
    <source>
        <dbReference type="SAM" id="Phobius"/>
    </source>
</evidence>
<keyword evidence="2" id="KW-0614">Plasmid</keyword>